<dbReference type="InterPro" id="IPR038063">
    <property type="entry name" value="Transpep_catalytic_dom"/>
</dbReference>
<dbReference type="CDD" id="cd16913">
    <property type="entry name" value="YkuD_like"/>
    <property type="match status" value="1"/>
</dbReference>
<dbReference type="InterPro" id="IPR050979">
    <property type="entry name" value="LD-transpeptidase"/>
</dbReference>
<keyword evidence="4 6" id="KW-0573">Peptidoglycan synthesis</keyword>
<comment type="caution">
    <text evidence="9">The sequence shown here is derived from an EMBL/GenBank/DDBJ whole genome shotgun (WGS) entry which is preliminary data.</text>
</comment>
<dbReference type="PANTHER" id="PTHR30582">
    <property type="entry name" value="L,D-TRANSPEPTIDASE"/>
    <property type="match status" value="1"/>
</dbReference>
<organism evidence="9 10">
    <name type="scientific">Ktedonobacter robiniae</name>
    <dbReference type="NCBI Taxonomy" id="2778365"/>
    <lineage>
        <taxon>Bacteria</taxon>
        <taxon>Bacillati</taxon>
        <taxon>Chloroflexota</taxon>
        <taxon>Ktedonobacteria</taxon>
        <taxon>Ktedonobacterales</taxon>
        <taxon>Ktedonobacteraceae</taxon>
        <taxon>Ktedonobacter</taxon>
    </lineage>
</organism>
<keyword evidence="5 6" id="KW-0961">Cell wall biogenesis/degradation</keyword>
<evidence type="ECO:0000256" key="2">
    <source>
        <dbReference type="ARBA" id="ARBA00022679"/>
    </source>
</evidence>
<evidence type="ECO:0000256" key="7">
    <source>
        <dbReference type="SAM" id="SignalP"/>
    </source>
</evidence>
<keyword evidence="2" id="KW-0808">Transferase</keyword>
<dbReference type="InterPro" id="IPR005490">
    <property type="entry name" value="LD_TPept_cat_dom"/>
</dbReference>
<dbReference type="PROSITE" id="PS52029">
    <property type="entry name" value="LD_TPASE"/>
    <property type="match status" value="1"/>
</dbReference>
<dbReference type="Gene3D" id="2.30.30.40">
    <property type="entry name" value="SH3 Domains"/>
    <property type="match status" value="1"/>
</dbReference>
<evidence type="ECO:0000259" key="8">
    <source>
        <dbReference type="PROSITE" id="PS52029"/>
    </source>
</evidence>
<evidence type="ECO:0000256" key="6">
    <source>
        <dbReference type="PROSITE-ProRule" id="PRU01373"/>
    </source>
</evidence>
<accession>A0ABQ3UWD8</accession>
<dbReference type="EMBL" id="BNJG01000002">
    <property type="protein sequence ID" value="GHO57134.1"/>
    <property type="molecule type" value="Genomic_DNA"/>
</dbReference>
<proteinExistence type="predicted"/>
<feature type="active site" description="Proton donor/acceptor" evidence="6">
    <location>
        <position position="202"/>
    </location>
</feature>
<name>A0ABQ3UWD8_9CHLR</name>
<dbReference type="Pfam" id="PF03734">
    <property type="entry name" value="YkuD"/>
    <property type="match status" value="1"/>
</dbReference>
<keyword evidence="10" id="KW-1185">Reference proteome</keyword>
<dbReference type="SUPFAM" id="SSF141523">
    <property type="entry name" value="L,D-transpeptidase catalytic domain-like"/>
    <property type="match status" value="1"/>
</dbReference>
<evidence type="ECO:0000256" key="1">
    <source>
        <dbReference type="ARBA" id="ARBA00004752"/>
    </source>
</evidence>
<keyword evidence="3 6" id="KW-0133">Cell shape</keyword>
<dbReference type="Gene3D" id="2.40.440.10">
    <property type="entry name" value="L,D-transpeptidase catalytic domain-like"/>
    <property type="match status" value="1"/>
</dbReference>
<feature type="domain" description="L,D-TPase catalytic" evidence="8">
    <location>
        <begin position="121"/>
        <end position="258"/>
    </location>
</feature>
<gene>
    <name evidence="9" type="ORF">KSB_56090</name>
</gene>
<evidence type="ECO:0000256" key="3">
    <source>
        <dbReference type="ARBA" id="ARBA00022960"/>
    </source>
</evidence>
<evidence type="ECO:0000256" key="5">
    <source>
        <dbReference type="ARBA" id="ARBA00023316"/>
    </source>
</evidence>
<evidence type="ECO:0000313" key="9">
    <source>
        <dbReference type="EMBL" id="GHO57134.1"/>
    </source>
</evidence>
<sequence length="259" mass="28515">MQTLMKKFFVLSALVLVGTWLLAATPLTAHAQTHHNAVAQSTQVGLTTGWANVRAGTSTGTSVVTTYAPNTRVTIYQAVNGQVVWGGIRTWYRISSTNSAPRYIYGGLISIGSSAPSGQGKSIVVNLSQERLYAYENGRQVYTTLVTTGRPELPTPTGTFHIFVKLHPTTFYSPYPVGSPYYYAPTYINYALEFQYGGYFLHDSWWRYNYGPGTQYPHHDSSGNPSANYGTHGCVNMPVPAAAWLYNWAPIGTTVKITY</sequence>
<feature type="active site" description="Nucleophile" evidence="6">
    <location>
        <position position="234"/>
    </location>
</feature>
<dbReference type="Proteomes" id="UP000654345">
    <property type="component" value="Unassembled WGS sequence"/>
</dbReference>
<feature type="chain" id="PRO_5045827037" description="L,D-TPase catalytic domain-containing protein" evidence="7">
    <location>
        <begin position="32"/>
        <end position="259"/>
    </location>
</feature>
<protein>
    <recommendedName>
        <fullName evidence="8">L,D-TPase catalytic domain-containing protein</fullName>
    </recommendedName>
</protein>
<evidence type="ECO:0000313" key="10">
    <source>
        <dbReference type="Proteomes" id="UP000654345"/>
    </source>
</evidence>
<evidence type="ECO:0000256" key="4">
    <source>
        <dbReference type="ARBA" id="ARBA00022984"/>
    </source>
</evidence>
<comment type="pathway">
    <text evidence="1 6">Cell wall biogenesis; peptidoglycan biosynthesis.</text>
</comment>
<feature type="signal peptide" evidence="7">
    <location>
        <begin position="1"/>
        <end position="31"/>
    </location>
</feature>
<reference evidence="9 10" key="1">
    <citation type="journal article" date="2021" name="Int. J. Syst. Evol. Microbiol.">
        <title>Reticulibacter mediterranei gen. nov., sp. nov., within the new family Reticulibacteraceae fam. nov., and Ktedonospora formicarum gen. nov., sp. nov., Ktedonobacter robiniae sp. nov., Dictyobacter formicarum sp. nov. and Dictyobacter arantiisoli sp. nov., belonging to the class Ktedonobacteria.</title>
        <authorList>
            <person name="Yabe S."/>
            <person name="Zheng Y."/>
            <person name="Wang C.M."/>
            <person name="Sakai Y."/>
            <person name="Abe K."/>
            <person name="Yokota A."/>
            <person name="Donadio S."/>
            <person name="Cavaletti L."/>
            <person name="Monciardini P."/>
        </authorList>
    </citation>
    <scope>NUCLEOTIDE SEQUENCE [LARGE SCALE GENOMIC DNA]</scope>
    <source>
        <strain evidence="9 10">SOSP1-30</strain>
    </source>
</reference>
<dbReference type="PANTHER" id="PTHR30582:SF2">
    <property type="entry name" value="L,D-TRANSPEPTIDASE YCIB-RELATED"/>
    <property type="match status" value="1"/>
</dbReference>
<keyword evidence="7" id="KW-0732">Signal</keyword>
<dbReference type="RefSeq" id="WP_201373561.1">
    <property type="nucleotide sequence ID" value="NZ_BNJG01000002.1"/>
</dbReference>